<dbReference type="GO" id="GO:0015627">
    <property type="term" value="C:type II protein secretion system complex"/>
    <property type="evidence" value="ECO:0007669"/>
    <property type="project" value="TreeGrafter"/>
</dbReference>
<gene>
    <name evidence="4" type="ORF">AW736_23985</name>
</gene>
<dbReference type="RefSeq" id="WP_068772825.1">
    <property type="nucleotide sequence ID" value="NZ_CP109796.1"/>
</dbReference>
<dbReference type="InterPro" id="IPR050810">
    <property type="entry name" value="Bact_Secretion_Sys_Channel"/>
</dbReference>
<dbReference type="PANTHER" id="PTHR30332:SF17">
    <property type="entry name" value="TYPE IV PILIATION SYSTEM PROTEIN DR_0774-RELATED"/>
    <property type="match status" value="1"/>
</dbReference>
<evidence type="ECO:0000259" key="2">
    <source>
        <dbReference type="Pfam" id="PF00263"/>
    </source>
</evidence>
<keyword evidence="5" id="KW-1185">Reference proteome</keyword>
<dbReference type="OrthoDB" id="9779724at2"/>
<dbReference type="InterPro" id="IPR011514">
    <property type="entry name" value="Secretin_N_2"/>
</dbReference>
<dbReference type="EMBL" id="LRRQ01000175">
    <property type="protein sequence ID" value="OAM87318.1"/>
    <property type="molecule type" value="Genomic_DNA"/>
</dbReference>
<feature type="signal peptide" evidence="1">
    <location>
        <begin position="1"/>
        <end position="15"/>
    </location>
</feature>
<organism evidence="4 5">
    <name type="scientific">Termitidicoccus mucosus</name>
    <dbReference type="NCBI Taxonomy" id="1184151"/>
    <lineage>
        <taxon>Bacteria</taxon>
        <taxon>Pseudomonadati</taxon>
        <taxon>Verrucomicrobiota</taxon>
        <taxon>Opitutia</taxon>
        <taxon>Opitutales</taxon>
        <taxon>Opitutaceae</taxon>
        <taxon>Termitidicoccus</taxon>
    </lineage>
</organism>
<dbReference type="InterPro" id="IPR001775">
    <property type="entry name" value="GspD/PilQ"/>
</dbReference>
<dbReference type="GO" id="GO:0009297">
    <property type="term" value="P:pilus assembly"/>
    <property type="evidence" value="ECO:0007669"/>
    <property type="project" value="InterPro"/>
</dbReference>
<evidence type="ECO:0000313" key="5">
    <source>
        <dbReference type="Proteomes" id="UP000078486"/>
    </source>
</evidence>
<feature type="domain" description="Secretin N-terminal" evidence="3">
    <location>
        <begin position="95"/>
        <end position="181"/>
    </location>
</feature>
<evidence type="ECO:0000259" key="3">
    <source>
        <dbReference type="Pfam" id="PF07655"/>
    </source>
</evidence>
<accession>A0A178IC37</accession>
<dbReference type="AlphaFoldDB" id="A0A178IC37"/>
<dbReference type="PANTHER" id="PTHR30332">
    <property type="entry name" value="PROBABLE GENERAL SECRETION PATHWAY PROTEIN D"/>
    <property type="match status" value="1"/>
</dbReference>
<protein>
    <submittedName>
        <fullName evidence="4">Uncharacterized protein</fullName>
    </submittedName>
</protein>
<dbReference type="InterPro" id="IPR004846">
    <property type="entry name" value="T2SS/T3SS_dom"/>
</dbReference>
<feature type="chain" id="PRO_5012158730" evidence="1">
    <location>
        <begin position="16"/>
        <end position="463"/>
    </location>
</feature>
<evidence type="ECO:0000256" key="1">
    <source>
        <dbReference type="SAM" id="SignalP"/>
    </source>
</evidence>
<dbReference type="GO" id="GO:0019867">
    <property type="term" value="C:outer membrane"/>
    <property type="evidence" value="ECO:0007669"/>
    <property type="project" value="InterPro"/>
</dbReference>
<sequence length="463" mass="49902">MKILLCILFVVPVSAAMLDQPVERLRFESAALPDALRSLGRATHTTILVDSDIIGKVTVEVGGGTLRDALAALTVPYDYFFEEQGTAIAVRQRKTVLYAIDYPQLTRSGFGSASITLGGMNGGYDTSQNLHAQSTYPNRSNQSMDAASDATQVSISQENPNTFWTGLETELRTMLGEKDSLVLNRFSGIAQVTAPLSRHDVIRAFIELVNHRISRQVEIEARLVEVTLRDEQKLGVDWELATSALGDLRLAASAPLAVTGVGGTVFGNSSFVANLGLGKATAIIQALKQQGDVTTVAQPRLRALNNQTAFIKVGEDRPFFRLQQSTTYQQAGTTVPYNQTQETFSISTITIGTILAVTPQVDNDGVITLDVLPAITRLQSIVTSPDGKQTAPVTEVKQASTIVRLRNGETAVIGGLISEESGSSTRAVPVLSRVPLLGLAFRSQATLRNRTELVIFLTPHLIP</sequence>
<reference evidence="4 5" key="1">
    <citation type="submission" date="2016-01" db="EMBL/GenBank/DDBJ databases">
        <title>High potential of lignocellulose degradation of a new Verrucomicrobia species.</title>
        <authorList>
            <person name="Wang Y."/>
            <person name="Shi Y."/>
            <person name="Qiu Z."/>
            <person name="Liu S."/>
            <person name="Yang H."/>
        </authorList>
    </citation>
    <scope>NUCLEOTIDE SEQUENCE [LARGE SCALE GENOMIC DNA]</scope>
    <source>
        <strain evidence="4 5">TSB47</strain>
    </source>
</reference>
<feature type="domain" description="Type II/III secretion system secretin-like" evidence="2">
    <location>
        <begin position="286"/>
        <end position="462"/>
    </location>
</feature>
<dbReference type="Proteomes" id="UP000078486">
    <property type="component" value="Unassembled WGS sequence"/>
</dbReference>
<keyword evidence="1" id="KW-0732">Signal</keyword>
<evidence type="ECO:0000313" key="4">
    <source>
        <dbReference type="EMBL" id="OAM87318.1"/>
    </source>
</evidence>
<dbReference type="PRINTS" id="PR00811">
    <property type="entry name" value="BCTERIALGSPD"/>
</dbReference>
<dbReference type="Pfam" id="PF00263">
    <property type="entry name" value="Secretin"/>
    <property type="match status" value="1"/>
</dbReference>
<dbReference type="STRING" id="1184151.AW736_23985"/>
<comment type="caution">
    <text evidence="4">The sequence shown here is derived from an EMBL/GenBank/DDBJ whole genome shotgun (WGS) entry which is preliminary data.</text>
</comment>
<proteinExistence type="predicted"/>
<dbReference type="GO" id="GO:0009306">
    <property type="term" value="P:protein secretion"/>
    <property type="evidence" value="ECO:0007669"/>
    <property type="project" value="InterPro"/>
</dbReference>
<dbReference type="Pfam" id="PF07655">
    <property type="entry name" value="Secretin_N_2"/>
    <property type="match status" value="1"/>
</dbReference>
<name>A0A178IC37_9BACT</name>